<evidence type="ECO:0000259" key="5">
    <source>
        <dbReference type="PROSITE" id="PS51192"/>
    </source>
</evidence>
<keyword evidence="4" id="KW-0067">ATP-binding</keyword>
<dbReference type="InterPro" id="IPR014001">
    <property type="entry name" value="Helicase_ATP-bd"/>
</dbReference>
<dbReference type="CDD" id="cd17926">
    <property type="entry name" value="DEXHc_RE"/>
    <property type="match status" value="1"/>
</dbReference>
<keyword evidence="3 7" id="KW-0347">Helicase</keyword>
<dbReference type="Pfam" id="PF04851">
    <property type="entry name" value="ResIII"/>
    <property type="match status" value="1"/>
</dbReference>
<feature type="domain" description="Helicase C-terminal" evidence="6">
    <location>
        <begin position="529"/>
        <end position="684"/>
    </location>
</feature>
<dbReference type="InterPro" id="IPR025202">
    <property type="entry name" value="PLD-like_dom"/>
</dbReference>
<evidence type="ECO:0000313" key="7">
    <source>
        <dbReference type="EMBL" id="MCT4795678.1"/>
    </source>
</evidence>
<name>A0ABT2KXL7_9BACL</name>
<dbReference type="PANTHER" id="PTHR11274">
    <property type="entry name" value="RAD25/XP-B DNA REPAIR HELICASE"/>
    <property type="match status" value="1"/>
</dbReference>
<dbReference type="RefSeq" id="WP_034816416.1">
    <property type="nucleotide sequence ID" value="NZ_JANIEK010000032.1"/>
</dbReference>
<dbReference type="InterPro" id="IPR027417">
    <property type="entry name" value="P-loop_NTPase"/>
</dbReference>
<dbReference type="InterPro" id="IPR050615">
    <property type="entry name" value="ATP-dep_DNA_Helicase"/>
</dbReference>
<dbReference type="Proteomes" id="UP001206821">
    <property type="component" value="Unassembled WGS sequence"/>
</dbReference>
<feature type="domain" description="Helicase ATP-binding" evidence="5">
    <location>
        <begin position="267"/>
        <end position="438"/>
    </location>
</feature>
<evidence type="ECO:0000313" key="8">
    <source>
        <dbReference type="Proteomes" id="UP001206821"/>
    </source>
</evidence>
<dbReference type="InterPro" id="IPR006935">
    <property type="entry name" value="Helicase/UvrB_N"/>
</dbReference>
<dbReference type="Gene3D" id="3.40.50.300">
    <property type="entry name" value="P-loop containing nucleotide triphosphate hydrolases"/>
    <property type="match status" value="2"/>
</dbReference>
<keyword evidence="8" id="KW-1185">Reference proteome</keyword>
<proteinExistence type="predicted"/>
<reference evidence="7 8" key="1">
    <citation type="submission" date="2022-07" db="EMBL/GenBank/DDBJ databases">
        <title>Genomic and pangenome structural analysis of the polyextremophile Exiguobacterium.</title>
        <authorList>
            <person name="Shen L."/>
        </authorList>
    </citation>
    <scope>NUCLEOTIDE SEQUENCE [LARGE SCALE GENOMIC DNA]</scope>
    <source>
        <strain evidence="7 8">12_1</strain>
    </source>
</reference>
<dbReference type="SUPFAM" id="SSF52540">
    <property type="entry name" value="P-loop containing nucleoside triphosphate hydrolases"/>
    <property type="match status" value="2"/>
</dbReference>
<dbReference type="Pfam" id="PF00271">
    <property type="entry name" value="Helicase_C"/>
    <property type="match status" value="1"/>
</dbReference>
<dbReference type="CDD" id="cd09179">
    <property type="entry name" value="PLDc_N_DEXD_a"/>
    <property type="match status" value="1"/>
</dbReference>
<dbReference type="Pfam" id="PF13091">
    <property type="entry name" value="PLDc_2"/>
    <property type="match status" value="1"/>
</dbReference>
<dbReference type="GO" id="GO:0004386">
    <property type="term" value="F:helicase activity"/>
    <property type="evidence" value="ECO:0007669"/>
    <property type="project" value="UniProtKB-KW"/>
</dbReference>
<protein>
    <submittedName>
        <fullName evidence="7">DEAD/DEAH box helicase family protein</fullName>
    </submittedName>
</protein>
<sequence length="726" mass="83666">MSFKDLSIKNEYRSFQDNIVLDFYIPSLQYAVKYDRAVGYFSSTALIDITKGIGTLIKNNGKIRLVVSPKLSAEDIESIRIGYMNREDVLQNCLLKDFNREFNFFETKRLNLLAYLISNHYLEIKIALIQQSNSFGMFHEKLGIIEDIEGNVIAFSGSLNETSNAFSHNYEAIDVFKSWTADWERVKSKQSVFESIWNNNVNGISTIDFPHAVREKLLEYKSNDLELDLDENEYYYLKKMAVGTEEIKEPSFPLEFKLRDYQKKAIEQWEKNNFQGIFNMATGTGKTFTSLAAATRLSQLQNYNLAIVVVCPYQHLVEQWVKSIKDFNLKPIVGYSSSKQKAWKERLKTHVEAYNLGIKENFCFVTTNASLATKYVQDQIKKIDRNYLLIVDEAHNFGANNLSSKLPTNAKFRIALSATIQRHNDIEGTESLMNYFGETCINYTLEMAIKNGMLTPYYYYPIPVYLTTEELSEYQILTSKIGKLTHINKNGTHTFSDSVKMLLLKRAKLIAGATNKIHELEKTIYPYKDASHTLIYCGATTINDIEYNEFSPDADEKRQIDVVVNLLGNKLNMKVSKFTSEESALERETIKNNFVNSNHLQALVAIRCLDEGVDIPSIQRAFILASSTNPKEYIQRRGRVLRNSPGKQYAEIYDFITLPMRFEEIGNYSEREINSIKSLLFREIERMRDFTNSAENSSVSDKLIKMIENSFSLYKGEIPTDEFKEY</sequence>
<dbReference type="CDD" id="cd18785">
    <property type="entry name" value="SF2_C"/>
    <property type="match status" value="1"/>
</dbReference>
<keyword evidence="2" id="KW-0378">Hydrolase</keyword>
<evidence type="ECO:0000256" key="1">
    <source>
        <dbReference type="ARBA" id="ARBA00022741"/>
    </source>
</evidence>
<dbReference type="PROSITE" id="PS51194">
    <property type="entry name" value="HELICASE_CTER"/>
    <property type="match status" value="1"/>
</dbReference>
<keyword evidence="1" id="KW-0547">Nucleotide-binding</keyword>
<gene>
    <name evidence="7" type="ORF">NQG31_08980</name>
</gene>
<dbReference type="SMART" id="SM00487">
    <property type="entry name" value="DEXDc"/>
    <property type="match status" value="1"/>
</dbReference>
<dbReference type="SMART" id="SM00490">
    <property type="entry name" value="HELICc"/>
    <property type="match status" value="1"/>
</dbReference>
<comment type="caution">
    <text evidence="7">The sequence shown here is derived from an EMBL/GenBank/DDBJ whole genome shotgun (WGS) entry which is preliminary data.</text>
</comment>
<evidence type="ECO:0000259" key="6">
    <source>
        <dbReference type="PROSITE" id="PS51194"/>
    </source>
</evidence>
<dbReference type="EMBL" id="JANIEK010000032">
    <property type="protein sequence ID" value="MCT4795678.1"/>
    <property type="molecule type" value="Genomic_DNA"/>
</dbReference>
<dbReference type="PANTHER" id="PTHR11274:SF0">
    <property type="entry name" value="GENERAL TRANSCRIPTION AND DNA REPAIR FACTOR IIH HELICASE SUBUNIT XPB"/>
    <property type="match status" value="1"/>
</dbReference>
<accession>A0ABT2KXL7</accession>
<evidence type="ECO:0000256" key="4">
    <source>
        <dbReference type="ARBA" id="ARBA00022840"/>
    </source>
</evidence>
<dbReference type="Gene3D" id="3.30.870.10">
    <property type="entry name" value="Endonuclease Chain A"/>
    <property type="match status" value="1"/>
</dbReference>
<evidence type="ECO:0000256" key="2">
    <source>
        <dbReference type="ARBA" id="ARBA00022801"/>
    </source>
</evidence>
<dbReference type="InterPro" id="IPR001650">
    <property type="entry name" value="Helicase_C-like"/>
</dbReference>
<evidence type="ECO:0000256" key="3">
    <source>
        <dbReference type="ARBA" id="ARBA00022806"/>
    </source>
</evidence>
<dbReference type="PROSITE" id="PS51192">
    <property type="entry name" value="HELICASE_ATP_BIND_1"/>
    <property type="match status" value="1"/>
</dbReference>
<organism evidence="7 8">
    <name type="scientific">Exiguobacterium alkaliphilum</name>
    <dbReference type="NCBI Taxonomy" id="1428684"/>
    <lineage>
        <taxon>Bacteria</taxon>
        <taxon>Bacillati</taxon>
        <taxon>Bacillota</taxon>
        <taxon>Bacilli</taxon>
        <taxon>Bacillales</taxon>
        <taxon>Bacillales Family XII. Incertae Sedis</taxon>
        <taxon>Exiguobacterium</taxon>
    </lineage>
</organism>